<feature type="transmembrane region" description="Helical" evidence="1">
    <location>
        <begin position="448"/>
        <end position="466"/>
    </location>
</feature>
<evidence type="ECO:0000313" key="2">
    <source>
        <dbReference type="EMBL" id="KKS41092.1"/>
    </source>
</evidence>
<feature type="transmembrane region" description="Helical" evidence="1">
    <location>
        <begin position="140"/>
        <end position="158"/>
    </location>
</feature>
<feature type="transmembrane region" description="Helical" evidence="1">
    <location>
        <begin position="321"/>
        <end position="339"/>
    </location>
</feature>
<feature type="transmembrane region" description="Helical" evidence="1">
    <location>
        <begin position="116"/>
        <end position="134"/>
    </location>
</feature>
<feature type="transmembrane region" description="Helical" evidence="1">
    <location>
        <begin position="23"/>
        <end position="41"/>
    </location>
</feature>
<reference evidence="2 3" key="1">
    <citation type="journal article" date="2015" name="Nature">
        <title>rRNA introns, odd ribosomes, and small enigmatic genomes across a large radiation of phyla.</title>
        <authorList>
            <person name="Brown C.T."/>
            <person name="Hug L.A."/>
            <person name="Thomas B.C."/>
            <person name="Sharon I."/>
            <person name="Castelle C.J."/>
            <person name="Singh A."/>
            <person name="Wilkins M.J."/>
            <person name="Williams K.H."/>
            <person name="Banfield J.F."/>
        </authorList>
    </citation>
    <scope>NUCLEOTIDE SEQUENCE [LARGE SCALE GENOMIC DNA]</scope>
</reference>
<gene>
    <name evidence="2" type="ORF">UV05_C0061G0001</name>
</gene>
<accession>A0A0G0YWX4</accession>
<evidence type="ECO:0000313" key="3">
    <source>
        <dbReference type="Proteomes" id="UP000034875"/>
    </source>
</evidence>
<proteinExistence type="predicted"/>
<dbReference type="AlphaFoldDB" id="A0A0G0YWX4"/>
<feature type="transmembrane region" description="Helical" evidence="1">
    <location>
        <begin position="390"/>
        <end position="409"/>
    </location>
</feature>
<protein>
    <recommendedName>
        <fullName evidence="4">Membrane protein 6-pyruvoyl-tetrahydropterin synthase-related domain-containing protein</fullName>
    </recommendedName>
</protein>
<keyword evidence="1" id="KW-1133">Transmembrane helix</keyword>
<evidence type="ECO:0000256" key="1">
    <source>
        <dbReference type="SAM" id="Phobius"/>
    </source>
</evidence>
<feature type="transmembrane region" description="Helical" evidence="1">
    <location>
        <begin position="351"/>
        <end position="370"/>
    </location>
</feature>
<feature type="transmembrane region" description="Helical" evidence="1">
    <location>
        <begin position="200"/>
        <end position="221"/>
    </location>
</feature>
<dbReference type="Proteomes" id="UP000034875">
    <property type="component" value="Unassembled WGS sequence"/>
</dbReference>
<feature type="transmembrane region" description="Helical" evidence="1">
    <location>
        <begin position="534"/>
        <end position="552"/>
    </location>
</feature>
<feature type="transmembrane region" description="Helical" evidence="1">
    <location>
        <begin position="165"/>
        <end position="194"/>
    </location>
</feature>
<organism evidence="2 3">
    <name type="scientific">candidate division CPR1 bacterium GW2011_GWA2_42_17</name>
    <dbReference type="NCBI Taxonomy" id="1618341"/>
    <lineage>
        <taxon>Bacteria</taxon>
        <taxon>candidate division CPR1</taxon>
    </lineage>
</organism>
<dbReference type="EMBL" id="LCCZ01000061">
    <property type="protein sequence ID" value="KKS41092.1"/>
    <property type="molecule type" value="Genomic_DNA"/>
</dbReference>
<name>A0A0G0YWX4_9BACT</name>
<keyword evidence="1" id="KW-0812">Transmembrane</keyword>
<keyword evidence="1" id="KW-0472">Membrane</keyword>
<feature type="transmembrane region" description="Helical" evidence="1">
    <location>
        <begin position="242"/>
        <end position="264"/>
    </location>
</feature>
<sequence>MNSKVCSSHGDNSTIHEMKAKSFLITALLIAVSLPAIYQIITPGYFPIHDDTQVARVNQMYKALSAGQFPVRWVPDLGYGYGYPIFNFYNPLPYYFGSLFMFFGLDALLAAKMMFIFPIILSGLTMYLFSKLLLPRWGAALAAVLYLYAPYHGVQIYVRGAVAEYWAYAVLPLVFWTIWNKMIILGGLALATLITSHNLTAFMSVSFILMSPIFFNKKIVGTSEPRSRETMTHGRRPWEWRVYYWGPFLITIILGLGLSAFFWLPALAETGKTQVSQMVFENFDPPAKHLITISQLWTSPWGYGGSSPGTDDGLSLQLGKVHLLGSLAAIVILLYCYITKRKKIQLTIEQSNNLAIFFAISLIASIYLLLPYSTVIWNSISLLSYIQFPWRFLTFASLFSSILAAWAIWKTINITSSRGRAMLGRGDLRDCHVVPTNVGTPRNDNKNYFLIIVFCFLLIAFSIKFFQPQFKYPTSAAQLTSRERILWEVSRRSDEYLPIGFIRPITLEETLRVNNPANQILADELKKPTPVRKLGNVISVLTAMGMIGYTLSRHSQRSQ</sequence>
<comment type="caution">
    <text evidence="2">The sequence shown here is derived from an EMBL/GenBank/DDBJ whole genome shotgun (WGS) entry which is preliminary data.</text>
</comment>
<evidence type="ECO:0008006" key="4">
    <source>
        <dbReference type="Google" id="ProtNLM"/>
    </source>
</evidence>